<accession>A0ACC3DJ87</accession>
<dbReference type="EMBL" id="JAWDJW010003752">
    <property type="protein sequence ID" value="KAK3076622.1"/>
    <property type="molecule type" value="Genomic_DNA"/>
</dbReference>
<proteinExistence type="predicted"/>
<protein>
    <submittedName>
        <fullName evidence="1">Uncharacterized protein</fullName>
    </submittedName>
</protein>
<feature type="non-terminal residue" evidence="1">
    <location>
        <position position="416"/>
    </location>
</feature>
<sequence>MAKPSILNDVKSSDVDLDVDGEAIFEGDEEQAVDDSLVEHLGSELPDPDGKCDIRPCLVAILTHCTDSASNPTSDLPSNQLLREQTTIAEEQTSSMARTRDTEGVEGAALLSAAKSKGKLKRPSAVGSLSAPRVRAPSSAALHSSPLAGGSGKRRRDPYEVTSPAKQTPPPPGRQSTNATEPVEAADHAPQQAQAELSGTEGIAEKPKRRRGRPPKVSVQEEPQRAQEPAPGPPKGKTKIAEPPQVRRSNRNKRSSDAEGDADAVAAPSRKRPKTAHAAPISQPAKSSPRAPIRMNKANSSEGADLRSTRARTAEEVITDANGEAEAEDEQEAPQRMTAKKPAQVMGRTSKPTPTQNFPQKNRSATTDQEKDAAAEYYEDNQGEEEEEESNAQGDGEVIVGPDIFEHDISDADVDR</sequence>
<evidence type="ECO:0000313" key="2">
    <source>
        <dbReference type="Proteomes" id="UP001186974"/>
    </source>
</evidence>
<comment type="caution">
    <text evidence="1">The sequence shown here is derived from an EMBL/GenBank/DDBJ whole genome shotgun (WGS) entry which is preliminary data.</text>
</comment>
<dbReference type="Proteomes" id="UP001186974">
    <property type="component" value="Unassembled WGS sequence"/>
</dbReference>
<name>A0ACC3DJ87_9PEZI</name>
<keyword evidence="2" id="KW-1185">Reference proteome</keyword>
<reference evidence="1" key="1">
    <citation type="submission" date="2024-09" db="EMBL/GenBank/DDBJ databases">
        <title>Black Yeasts Isolated from many extreme environments.</title>
        <authorList>
            <person name="Coleine C."/>
            <person name="Stajich J.E."/>
            <person name="Selbmann L."/>
        </authorList>
    </citation>
    <scope>NUCLEOTIDE SEQUENCE</scope>
    <source>
        <strain evidence="1">CCFEE 5737</strain>
    </source>
</reference>
<gene>
    <name evidence="1" type="ORF">LTS18_012511</name>
</gene>
<organism evidence="1 2">
    <name type="scientific">Coniosporium uncinatum</name>
    <dbReference type="NCBI Taxonomy" id="93489"/>
    <lineage>
        <taxon>Eukaryota</taxon>
        <taxon>Fungi</taxon>
        <taxon>Dikarya</taxon>
        <taxon>Ascomycota</taxon>
        <taxon>Pezizomycotina</taxon>
        <taxon>Dothideomycetes</taxon>
        <taxon>Dothideomycetes incertae sedis</taxon>
        <taxon>Coniosporium</taxon>
    </lineage>
</organism>
<evidence type="ECO:0000313" key="1">
    <source>
        <dbReference type="EMBL" id="KAK3076622.1"/>
    </source>
</evidence>